<dbReference type="Gene3D" id="3.40.50.12580">
    <property type="match status" value="1"/>
</dbReference>
<dbReference type="RefSeq" id="WP_308701932.1">
    <property type="nucleotide sequence ID" value="NZ_AP027463.1"/>
</dbReference>
<evidence type="ECO:0000256" key="6">
    <source>
        <dbReference type="ARBA" id="ARBA00023136"/>
    </source>
</evidence>
<name>A0ABU1A506_9LACO</name>
<keyword evidence="6" id="KW-0472">Membrane</keyword>
<evidence type="ECO:0000256" key="4">
    <source>
        <dbReference type="ARBA" id="ARBA00022679"/>
    </source>
</evidence>
<evidence type="ECO:0000313" key="8">
    <source>
        <dbReference type="EMBL" id="MDQ7936084.1"/>
    </source>
</evidence>
<dbReference type="Proteomes" id="UP001227831">
    <property type="component" value="Unassembled WGS sequence"/>
</dbReference>
<comment type="caution">
    <text evidence="8">The sequence shown here is derived from an EMBL/GenBank/DDBJ whole genome shotgun (WGS) entry which is preliminary data.</text>
</comment>
<dbReference type="InterPro" id="IPR007554">
    <property type="entry name" value="Glycerophosphate_synth"/>
</dbReference>
<proteinExistence type="inferred from homology"/>
<comment type="similarity">
    <text evidence="2">Belongs to the CDP-glycerol glycerophosphotransferase family.</text>
</comment>
<dbReference type="PANTHER" id="PTHR37316:SF3">
    <property type="entry name" value="TEICHOIC ACID GLYCEROL-PHOSPHATE TRANSFERASE"/>
    <property type="match status" value="1"/>
</dbReference>
<dbReference type="InterPro" id="IPR043149">
    <property type="entry name" value="TagF_N"/>
</dbReference>
<gene>
    <name evidence="8" type="ORF">RA086_00280</name>
</gene>
<reference evidence="8 9" key="1">
    <citation type="journal article" date="2023" name="Int. J. Syst. Evol. Microbiol.">
        <title>Lactiplantibacillus brownii sp. nov., a novel psychrotolerant species isolated from sauerkraut.</title>
        <authorList>
            <person name="Heng Y.C."/>
            <person name="Silvaraju S."/>
            <person name="Lee J.K.Y."/>
            <person name="Kittelmann S."/>
        </authorList>
    </citation>
    <scope>NUCLEOTIDE SEQUENCE [LARGE SCALE GENOMIC DNA]</scope>
    <source>
        <strain evidence="8 9">WILCCON 0030</strain>
    </source>
</reference>
<dbReference type="InterPro" id="IPR043148">
    <property type="entry name" value="TagF_C"/>
</dbReference>
<keyword evidence="3" id="KW-1003">Cell membrane</keyword>
<dbReference type="Gene3D" id="3.40.50.2000">
    <property type="entry name" value="Glycogen Phosphorylase B"/>
    <property type="match status" value="1"/>
</dbReference>
<evidence type="ECO:0000256" key="5">
    <source>
        <dbReference type="ARBA" id="ARBA00022944"/>
    </source>
</evidence>
<evidence type="ECO:0000256" key="2">
    <source>
        <dbReference type="ARBA" id="ARBA00010488"/>
    </source>
</evidence>
<evidence type="ECO:0000256" key="3">
    <source>
        <dbReference type="ARBA" id="ARBA00022475"/>
    </source>
</evidence>
<dbReference type="Pfam" id="PF00534">
    <property type="entry name" value="Glycos_transf_1"/>
    <property type="match status" value="1"/>
</dbReference>
<comment type="subcellular location">
    <subcellularLocation>
        <location evidence="1">Cell membrane</location>
        <topology evidence="1">Peripheral membrane protein</topology>
    </subcellularLocation>
</comment>
<dbReference type="Gene3D" id="3.40.50.11820">
    <property type="match status" value="1"/>
</dbReference>
<dbReference type="Pfam" id="PF04464">
    <property type="entry name" value="Glyphos_transf"/>
    <property type="match status" value="1"/>
</dbReference>
<evidence type="ECO:0000313" key="9">
    <source>
        <dbReference type="Proteomes" id="UP001227831"/>
    </source>
</evidence>
<evidence type="ECO:0000256" key="1">
    <source>
        <dbReference type="ARBA" id="ARBA00004202"/>
    </source>
</evidence>
<protein>
    <submittedName>
        <fullName evidence="8">CDP-glycerol glycerophosphotransferase family protein</fullName>
    </submittedName>
</protein>
<dbReference type="SUPFAM" id="SSF53756">
    <property type="entry name" value="UDP-Glycosyltransferase/glycogen phosphorylase"/>
    <property type="match status" value="2"/>
</dbReference>
<dbReference type="EMBL" id="JAVCWF010000001">
    <property type="protein sequence ID" value="MDQ7936084.1"/>
    <property type="molecule type" value="Genomic_DNA"/>
</dbReference>
<evidence type="ECO:0000259" key="7">
    <source>
        <dbReference type="Pfam" id="PF00534"/>
    </source>
</evidence>
<organism evidence="8 9">
    <name type="scientific">Lactiplantibacillus brownii</name>
    <dbReference type="NCBI Taxonomy" id="3069269"/>
    <lineage>
        <taxon>Bacteria</taxon>
        <taxon>Bacillati</taxon>
        <taxon>Bacillota</taxon>
        <taxon>Bacilli</taxon>
        <taxon>Lactobacillales</taxon>
        <taxon>Lactobacillaceae</taxon>
        <taxon>Lactiplantibacillus</taxon>
    </lineage>
</organism>
<dbReference type="InterPro" id="IPR051612">
    <property type="entry name" value="Teichoic_Acid_Biosynth"/>
</dbReference>
<dbReference type="InterPro" id="IPR001296">
    <property type="entry name" value="Glyco_trans_1"/>
</dbReference>
<dbReference type="PANTHER" id="PTHR37316">
    <property type="entry name" value="TEICHOIC ACID GLYCEROL-PHOSPHATE PRIMASE"/>
    <property type="match status" value="1"/>
</dbReference>
<keyword evidence="5" id="KW-0777">Teichoic acid biosynthesis</keyword>
<keyword evidence="4" id="KW-0808">Transferase</keyword>
<keyword evidence="9" id="KW-1185">Reference proteome</keyword>
<feature type="domain" description="Glycosyl transferase family 1" evidence="7">
    <location>
        <begin position="732"/>
        <end position="863"/>
    </location>
</feature>
<sequence length="896" mass="102326">MANYVKKAVALLKKAKRTYYITWYRNAFLQHHKLEKTVLIESTHGNDFYGHMYYLTQSLRALYPEMNLNVAVAKTKLTAVRQQLDRLGMQDVKVVQFLGHEYCTLLASAEYLLNDTSFYPFFIKQDFQQYINIWHGTPLKCLGKDDGDVPNMGNIQKNFYNADKLIVSNDYTRQAMIDSFNLDGVMKGDVVVAPSPRNSVLCNDELRQTVRERYQLENQEVLVYMPTWRGGVAKVLNESLKITPYLKQMDAALNDDQVLFVKLHPFQAQLENIDFSPYRHLKPFPMDIESYEFLAGTDGLITDYSSIMYDYLNTGKPVVLFSYDKDHYYAERGCYEDIDNYPLPQFRTIERLCEWLKNGSREKTYDEAFAKRFISLDNRDGDRQLARYIIEGTTDFGSVKIDPMSPDNGRETVIMHVGTLWGNGITSALFNTLTTVDVTKRNYLVFINKNRLTADDQWRLFNLPAGVQFFPVPLGPANNLAERLVVMLFLRFEKLNHRWFQRVADRCFRREYRRLFGDLKPSAFIHYTGYERNYAEMISALAPTEVKTSIYMHNDMIAEKRSKGKGMNWAILTRAYRMVDHLVFVDAAQRDDFLKVYPAVSKQAVVVDNFIGSQTIQAKSKAPLVTTLLEAPVIVSHAPAILRRQIQVKTTLRLELDRPASQVAETAMAFLGVETAQFDHLAAHIAESTAGLRQALPAKVQLPNEFEMSARRTVSLLGLTRSQLLDDLYNPQLKVFVNIGRMAAVKSHERLIHSFIAVHRQNPKTRLVIIASYGDMQAAIEQWIADSGCADAIYFLGRMSNPYVVLRLADAFVFTSLYESLGLVAFEALAVGTDVVTVSIPATNARLQPGNALVVANDQAEITKSWLAYLAHGYDRTTMDFAADDQRSIHEFEQLF</sequence>
<accession>A0ABU1A506</accession>